<name>A0A415G5H0_9FIRM</name>
<dbReference type="RefSeq" id="WP_118314886.1">
    <property type="nucleotide sequence ID" value="NZ_DBFOXH010000042.1"/>
</dbReference>
<dbReference type="Proteomes" id="UP000283497">
    <property type="component" value="Unassembled WGS sequence"/>
</dbReference>
<dbReference type="AlphaFoldDB" id="A0A415G5H0"/>
<dbReference type="EMBL" id="QRNJ01000047">
    <property type="protein sequence ID" value="RHK37103.1"/>
    <property type="molecule type" value="Genomic_DNA"/>
</dbReference>
<evidence type="ECO:0000313" key="1">
    <source>
        <dbReference type="EMBL" id="RHK37103.1"/>
    </source>
</evidence>
<protein>
    <recommendedName>
        <fullName evidence="3">Peptidase C39-like domain-containing protein</fullName>
    </recommendedName>
</protein>
<proteinExistence type="predicted"/>
<gene>
    <name evidence="1" type="ORF">DW068_11730</name>
</gene>
<comment type="caution">
    <text evidence="1">The sequence shown here is derived from an EMBL/GenBank/DDBJ whole genome shotgun (WGS) entry which is preliminary data.</text>
</comment>
<evidence type="ECO:0000313" key="2">
    <source>
        <dbReference type="Proteomes" id="UP000283497"/>
    </source>
</evidence>
<evidence type="ECO:0008006" key="3">
    <source>
        <dbReference type="Google" id="ProtNLM"/>
    </source>
</evidence>
<sequence length="174" mass="20139">MRIVANKNKNSKKKFPWRIILDNGRNIPVPSQYNFKAAFIRTHGCSLVAFYMALRFRGVKKNMQQTLQYARRKLKCGAKYPLTEIVKGINQICPGKPATYHKSLTIEQLKAKLRKGYMVLFEEGSPIHTVVLLRDNRSGKIYRFSDGRKNTVTVEEENKKRCTNEKYRGIVAVK</sequence>
<organism evidence="1 2">
    <name type="scientific">Anaerobutyricum hallii</name>
    <dbReference type="NCBI Taxonomy" id="39488"/>
    <lineage>
        <taxon>Bacteria</taxon>
        <taxon>Bacillati</taxon>
        <taxon>Bacillota</taxon>
        <taxon>Clostridia</taxon>
        <taxon>Lachnospirales</taxon>
        <taxon>Lachnospiraceae</taxon>
        <taxon>Anaerobutyricum</taxon>
    </lineage>
</organism>
<accession>A0A415G5H0</accession>
<reference evidence="1 2" key="1">
    <citation type="submission" date="2018-08" db="EMBL/GenBank/DDBJ databases">
        <title>A genome reference for cultivated species of the human gut microbiota.</title>
        <authorList>
            <person name="Zou Y."/>
            <person name="Xue W."/>
            <person name="Luo G."/>
        </authorList>
    </citation>
    <scope>NUCLEOTIDE SEQUENCE [LARGE SCALE GENOMIC DNA]</scope>
    <source>
        <strain evidence="1 2">AF45-14BH</strain>
    </source>
</reference>